<reference evidence="3" key="1">
    <citation type="journal article" date="2002" name="Science">
        <title>The draft genome of Ciona intestinalis: insights into chordate and vertebrate origins.</title>
        <authorList>
            <person name="Dehal P."/>
            <person name="Satou Y."/>
            <person name="Campbell R.K."/>
            <person name="Chapman J."/>
            <person name="Degnan B."/>
            <person name="De Tomaso A."/>
            <person name="Davidson B."/>
            <person name="Di Gregorio A."/>
            <person name="Gelpke M."/>
            <person name="Goodstein D.M."/>
            <person name="Harafuji N."/>
            <person name="Hastings K.E."/>
            <person name="Ho I."/>
            <person name="Hotta K."/>
            <person name="Huang W."/>
            <person name="Kawashima T."/>
            <person name="Lemaire P."/>
            <person name="Martinez D."/>
            <person name="Meinertzhagen I.A."/>
            <person name="Necula S."/>
            <person name="Nonaka M."/>
            <person name="Putnam N."/>
            <person name="Rash S."/>
            <person name="Saiga H."/>
            <person name="Satake M."/>
            <person name="Terry A."/>
            <person name="Yamada L."/>
            <person name="Wang H.G."/>
            <person name="Awazu S."/>
            <person name="Azumi K."/>
            <person name="Boore J."/>
            <person name="Branno M."/>
            <person name="Chin-Bow S."/>
            <person name="DeSantis R."/>
            <person name="Doyle S."/>
            <person name="Francino P."/>
            <person name="Keys D.N."/>
            <person name="Haga S."/>
            <person name="Hayashi H."/>
            <person name="Hino K."/>
            <person name="Imai K.S."/>
            <person name="Inaba K."/>
            <person name="Kano S."/>
            <person name="Kobayashi K."/>
            <person name="Kobayashi M."/>
            <person name="Lee B.I."/>
            <person name="Makabe K.W."/>
            <person name="Manohar C."/>
            <person name="Matassi G."/>
            <person name="Medina M."/>
            <person name="Mochizuki Y."/>
            <person name="Mount S."/>
            <person name="Morishita T."/>
            <person name="Miura S."/>
            <person name="Nakayama A."/>
            <person name="Nishizaka S."/>
            <person name="Nomoto H."/>
            <person name="Ohta F."/>
            <person name="Oishi K."/>
            <person name="Rigoutsos I."/>
            <person name="Sano M."/>
            <person name="Sasaki A."/>
            <person name="Sasakura Y."/>
            <person name="Shoguchi E."/>
            <person name="Shin-i T."/>
            <person name="Spagnuolo A."/>
            <person name="Stainier D."/>
            <person name="Suzuki M.M."/>
            <person name="Tassy O."/>
            <person name="Takatori N."/>
            <person name="Tokuoka M."/>
            <person name="Yagi K."/>
            <person name="Yoshizaki F."/>
            <person name="Wada S."/>
            <person name="Zhang C."/>
            <person name="Hyatt P.D."/>
            <person name="Larimer F."/>
            <person name="Detter C."/>
            <person name="Doggett N."/>
            <person name="Glavina T."/>
            <person name="Hawkins T."/>
            <person name="Richardson P."/>
            <person name="Lucas S."/>
            <person name="Kohara Y."/>
            <person name="Levine M."/>
            <person name="Satoh N."/>
            <person name="Rokhsar D.S."/>
        </authorList>
    </citation>
    <scope>NUCLEOTIDE SEQUENCE [LARGE SCALE GENOMIC DNA]</scope>
</reference>
<dbReference type="HOGENOM" id="CLU_000526_2_4_1"/>
<dbReference type="InterPro" id="IPR040676">
    <property type="entry name" value="DUF5641"/>
</dbReference>
<dbReference type="STRING" id="7719.ENSCINP00000031852"/>
<dbReference type="Ensembl" id="ENSCINT00000030274.1">
    <property type="protein sequence ID" value="ENSCINP00000031852.1"/>
    <property type="gene ID" value="ENSCING00000020668.1"/>
</dbReference>
<dbReference type="PANTHER" id="PTHR47331">
    <property type="entry name" value="PHD-TYPE DOMAIN-CONTAINING PROTEIN"/>
    <property type="match status" value="1"/>
</dbReference>
<reference evidence="2" key="3">
    <citation type="submission" date="2025-09" db="UniProtKB">
        <authorList>
            <consortium name="Ensembl"/>
        </authorList>
    </citation>
    <scope>IDENTIFICATION</scope>
</reference>
<protein>
    <recommendedName>
        <fullName evidence="1">DUF5641 domain-containing protein</fullName>
    </recommendedName>
</protein>
<dbReference type="GeneTree" id="ENSGT00940000163040"/>
<dbReference type="InParanoid" id="H2XQB8"/>
<sequence>MAFQSSWGESPGGVWERIIRSIRKIFMATIGALPITKLSDDPEDPMPLTPSMLLMGKTDYSCPLGTFVNADGYRKSWKLVQHLAEQFWSQWLKQYLPLLQVRQKWLYPERNFSIGDLVLVVDESTKRCYWPRGLIQETFPDSSGVVRRVRVKHRFIING</sequence>
<proteinExistence type="predicted"/>
<accession>H2XQB8</accession>
<evidence type="ECO:0000313" key="3">
    <source>
        <dbReference type="Proteomes" id="UP000008144"/>
    </source>
</evidence>
<dbReference type="PANTHER" id="PTHR47331:SF1">
    <property type="entry name" value="GAG-LIKE PROTEIN"/>
    <property type="match status" value="1"/>
</dbReference>
<reference evidence="2" key="2">
    <citation type="submission" date="2025-08" db="UniProtKB">
        <authorList>
            <consortium name="Ensembl"/>
        </authorList>
    </citation>
    <scope>IDENTIFICATION</scope>
</reference>
<evidence type="ECO:0000259" key="1">
    <source>
        <dbReference type="Pfam" id="PF18701"/>
    </source>
</evidence>
<evidence type="ECO:0000313" key="2">
    <source>
        <dbReference type="Ensembl" id="ENSCINP00000031852.1"/>
    </source>
</evidence>
<dbReference type="OMA" id="HEAGNID"/>
<dbReference type="Proteomes" id="UP000008144">
    <property type="component" value="Unassembled WGS sequence"/>
</dbReference>
<feature type="domain" description="DUF5641" evidence="1">
    <location>
        <begin position="76"/>
        <end position="153"/>
    </location>
</feature>
<organism evidence="2 3">
    <name type="scientific">Ciona intestinalis</name>
    <name type="common">Transparent sea squirt</name>
    <name type="synonym">Ascidia intestinalis</name>
    <dbReference type="NCBI Taxonomy" id="7719"/>
    <lineage>
        <taxon>Eukaryota</taxon>
        <taxon>Metazoa</taxon>
        <taxon>Chordata</taxon>
        <taxon>Tunicata</taxon>
        <taxon>Ascidiacea</taxon>
        <taxon>Phlebobranchia</taxon>
        <taxon>Cionidae</taxon>
        <taxon>Ciona</taxon>
    </lineage>
</organism>
<keyword evidence="3" id="KW-1185">Reference proteome</keyword>
<dbReference type="AlphaFoldDB" id="H2XQB8"/>
<name>H2XQB8_CIOIN</name>
<dbReference type="Pfam" id="PF18701">
    <property type="entry name" value="DUF5641"/>
    <property type="match status" value="1"/>
</dbReference>